<feature type="transmembrane region" description="Helical" evidence="7">
    <location>
        <begin position="163"/>
        <end position="180"/>
    </location>
</feature>
<evidence type="ECO:0000256" key="3">
    <source>
        <dbReference type="ARBA" id="ARBA00022692"/>
    </source>
</evidence>
<proteinExistence type="inferred from homology"/>
<organism evidence="8 9">
    <name type="scientific">Punica granatum</name>
    <name type="common">Pomegranate</name>
    <dbReference type="NCBI Taxonomy" id="22663"/>
    <lineage>
        <taxon>Eukaryota</taxon>
        <taxon>Viridiplantae</taxon>
        <taxon>Streptophyta</taxon>
        <taxon>Embryophyta</taxon>
        <taxon>Tracheophyta</taxon>
        <taxon>Spermatophyta</taxon>
        <taxon>Magnoliopsida</taxon>
        <taxon>eudicotyledons</taxon>
        <taxon>Gunneridae</taxon>
        <taxon>Pentapetalae</taxon>
        <taxon>rosids</taxon>
        <taxon>malvids</taxon>
        <taxon>Myrtales</taxon>
        <taxon>Lythraceae</taxon>
        <taxon>Punica</taxon>
    </lineage>
</organism>
<dbReference type="GO" id="GO:0016020">
    <property type="term" value="C:membrane"/>
    <property type="evidence" value="ECO:0007669"/>
    <property type="project" value="UniProtKB-SubCell"/>
</dbReference>
<evidence type="ECO:0000313" key="8">
    <source>
        <dbReference type="EMBL" id="OWM83329.1"/>
    </source>
</evidence>
<feature type="transmembrane region" description="Helical" evidence="7">
    <location>
        <begin position="117"/>
        <end position="135"/>
    </location>
</feature>
<name>A0A218XF59_PUNGR</name>
<protein>
    <recommendedName>
        <fullName evidence="10">Aquaporin TIP1-1-like</fullName>
    </recommendedName>
</protein>
<comment type="subcellular location">
    <subcellularLocation>
        <location evidence="1">Membrane</location>
        <topology evidence="1">Multi-pass membrane protein</topology>
    </subcellularLocation>
</comment>
<evidence type="ECO:0000256" key="1">
    <source>
        <dbReference type="ARBA" id="ARBA00004141"/>
    </source>
</evidence>
<dbReference type="Proteomes" id="UP000197138">
    <property type="component" value="Unassembled WGS sequence"/>
</dbReference>
<dbReference type="PANTHER" id="PTHR45665:SF32">
    <property type="entry name" value="AQUAPORIN TIP1-3-LIKE"/>
    <property type="match status" value="1"/>
</dbReference>
<dbReference type="Pfam" id="PF00230">
    <property type="entry name" value="MIP"/>
    <property type="match status" value="1"/>
</dbReference>
<sequence>MAAPPLRGWPLVGNGAVLSDWSELTFISGHVNPAVTFGAFVGGHISLTRSILNWVAQCLGSVIACLLLKFSTGGNIRILSVIWCQRMERSGLRDCDDLQGWYIQLYATAVDPKRGNIGIIAPIAIGFIVGANILAGGEFDGASMNPAVCCSPAVVSWSWDSHWVYWLGPFLGAGIAARVYEIFFINPSTYEPLPEF</sequence>
<keyword evidence="3 6" id="KW-0812">Transmembrane</keyword>
<evidence type="ECO:0000256" key="4">
    <source>
        <dbReference type="ARBA" id="ARBA00022989"/>
    </source>
</evidence>
<dbReference type="EMBL" id="MTKT01001932">
    <property type="protein sequence ID" value="OWM83329.1"/>
    <property type="molecule type" value="Genomic_DNA"/>
</dbReference>
<keyword evidence="2 6" id="KW-0813">Transport</keyword>
<dbReference type="PROSITE" id="PS00221">
    <property type="entry name" value="MIP"/>
    <property type="match status" value="1"/>
</dbReference>
<gene>
    <name evidence="8" type="ORF">CDL15_Pgr012810</name>
</gene>
<dbReference type="Gene3D" id="1.20.1080.10">
    <property type="entry name" value="Glycerol uptake facilitator protein"/>
    <property type="match status" value="1"/>
</dbReference>
<comment type="similarity">
    <text evidence="6">Belongs to the MIP/aquaporin (TC 1.A.8) family.</text>
</comment>
<comment type="caution">
    <text evidence="8">The sequence shown here is derived from an EMBL/GenBank/DDBJ whole genome shotgun (WGS) entry which is preliminary data.</text>
</comment>
<reference evidence="9" key="1">
    <citation type="journal article" date="2017" name="Plant J.">
        <title>The pomegranate (Punica granatum L.) genome and the genomics of punicalagin biosynthesis.</title>
        <authorList>
            <person name="Qin G."/>
            <person name="Xu C."/>
            <person name="Ming R."/>
            <person name="Tang H."/>
            <person name="Guyot R."/>
            <person name="Kramer E.M."/>
            <person name="Hu Y."/>
            <person name="Yi X."/>
            <person name="Qi Y."/>
            <person name="Xu X."/>
            <person name="Gao Z."/>
            <person name="Pan H."/>
            <person name="Jian J."/>
            <person name="Tian Y."/>
            <person name="Yue Z."/>
            <person name="Xu Y."/>
        </authorList>
    </citation>
    <scope>NUCLEOTIDE SEQUENCE [LARGE SCALE GENOMIC DNA]</scope>
    <source>
        <strain evidence="9">cv. Dabenzi</strain>
    </source>
</reference>
<dbReference type="PRINTS" id="PR00783">
    <property type="entry name" value="MINTRINSICP"/>
</dbReference>
<evidence type="ECO:0000256" key="7">
    <source>
        <dbReference type="SAM" id="Phobius"/>
    </source>
</evidence>
<keyword evidence="4 7" id="KW-1133">Transmembrane helix</keyword>
<evidence type="ECO:0000256" key="5">
    <source>
        <dbReference type="ARBA" id="ARBA00023136"/>
    </source>
</evidence>
<dbReference type="InterPro" id="IPR000425">
    <property type="entry name" value="MIP"/>
</dbReference>
<evidence type="ECO:0000256" key="2">
    <source>
        <dbReference type="ARBA" id="ARBA00022448"/>
    </source>
</evidence>
<dbReference type="PANTHER" id="PTHR45665">
    <property type="entry name" value="AQUAPORIN-8"/>
    <property type="match status" value="1"/>
</dbReference>
<evidence type="ECO:0000313" key="9">
    <source>
        <dbReference type="Proteomes" id="UP000197138"/>
    </source>
</evidence>
<dbReference type="InterPro" id="IPR023271">
    <property type="entry name" value="Aquaporin-like"/>
</dbReference>
<dbReference type="SUPFAM" id="SSF81338">
    <property type="entry name" value="Aquaporin-like"/>
    <property type="match status" value="1"/>
</dbReference>
<dbReference type="GO" id="GO:0015250">
    <property type="term" value="F:water channel activity"/>
    <property type="evidence" value="ECO:0007669"/>
    <property type="project" value="TreeGrafter"/>
</dbReference>
<dbReference type="InterPro" id="IPR034294">
    <property type="entry name" value="Aquaporin_transptr"/>
</dbReference>
<evidence type="ECO:0000256" key="6">
    <source>
        <dbReference type="RuleBase" id="RU000477"/>
    </source>
</evidence>
<keyword evidence="5 7" id="KW-0472">Membrane</keyword>
<dbReference type="InterPro" id="IPR022357">
    <property type="entry name" value="MIP_CS"/>
</dbReference>
<accession>A0A218XF59</accession>
<dbReference type="AlphaFoldDB" id="A0A218XF59"/>
<evidence type="ECO:0008006" key="10">
    <source>
        <dbReference type="Google" id="ProtNLM"/>
    </source>
</evidence>